<keyword evidence="3" id="KW-0645">Protease</keyword>
<keyword evidence="4" id="KW-1185">Reference proteome</keyword>
<dbReference type="InterPro" id="IPR029058">
    <property type="entry name" value="AB_hydrolase_fold"/>
</dbReference>
<dbReference type="GO" id="GO:0008233">
    <property type="term" value="F:peptidase activity"/>
    <property type="evidence" value="ECO:0007669"/>
    <property type="project" value="UniProtKB-KW"/>
</dbReference>
<protein>
    <submittedName>
        <fullName evidence="3">Serine protease</fullName>
    </submittedName>
</protein>
<dbReference type="InterPro" id="IPR000073">
    <property type="entry name" value="AB_hydrolase_1"/>
</dbReference>
<dbReference type="Gene3D" id="3.40.50.1820">
    <property type="entry name" value="alpha/beta hydrolase"/>
    <property type="match status" value="1"/>
</dbReference>
<accession>A0A225VTJ6</accession>
<reference evidence="4" key="1">
    <citation type="submission" date="2017-03" db="EMBL/GenBank/DDBJ databases">
        <title>Phytopthora megakarya and P. palmivora, two closely related causual agents of cacao black pod achieved similar genome size and gene model numbers by different mechanisms.</title>
        <authorList>
            <person name="Ali S."/>
            <person name="Shao J."/>
            <person name="Larry D.J."/>
            <person name="Kronmiller B."/>
            <person name="Shen D."/>
            <person name="Strem M.D."/>
            <person name="Melnick R.L."/>
            <person name="Guiltinan M.J."/>
            <person name="Tyler B.M."/>
            <person name="Meinhardt L.W."/>
            <person name="Bailey B.A."/>
        </authorList>
    </citation>
    <scope>NUCLEOTIDE SEQUENCE [LARGE SCALE GENOMIC DNA]</scope>
    <source>
        <strain evidence="4">zdho120</strain>
    </source>
</reference>
<dbReference type="Pfam" id="PF00561">
    <property type="entry name" value="Abhydrolase_1"/>
    <property type="match status" value="1"/>
</dbReference>
<dbReference type="Proteomes" id="UP000198211">
    <property type="component" value="Unassembled WGS sequence"/>
</dbReference>
<organism evidence="3 4">
    <name type="scientific">Phytophthora megakarya</name>
    <dbReference type="NCBI Taxonomy" id="4795"/>
    <lineage>
        <taxon>Eukaryota</taxon>
        <taxon>Sar</taxon>
        <taxon>Stramenopiles</taxon>
        <taxon>Oomycota</taxon>
        <taxon>Peronosporomycetes</taxon>
        <taxon>Peronosporales</taxon>
        <taxon>Peronosporaceae</taxon>
        <taxon>Phytophthora</taxon>
    </lineage>
</organism>
<proteinExistence type="inferred from homology"/>
<gene>
    <name evidence="3" type="ORF">PHMEG_00019697</name>
</gene>
<comment type="caution">
    <text evidence="3">The sequence shown here is derived from an EMBL/GenBank/DDBJ whole genome shotgun (WGS) entry which is preliminary data.</text>
</comment>
<comment type="similarity">
    <text evidence="1">Belongs to the AB hydrolase superfamily.</text>
</comment>
<dbReference type="AlphaFoldDB" id="A0A225VTJ6"/>
<sequence>MAIVAALVSAATKIPSSHKLNGWYPCSEYTFSEDGSSTGQTAQCAVYKAPLCYPGICEIPEDVDPQVDIFVKRLPAITANPKIASNVWLIQGGPGYSSTSLEYAMIALHSQLNGTVNVYMMDHRGTGRSTLFDCVAAQVTTTGSPFGVKMDASEVPACAKDLQLKYGDLASFSVTTAAMDLATFISKYTNGKDTIVYGGSYGTMVAERLMHLAPPQVTGYVLDGIATTPGAPAEEFFYVSDWDTNFDEVGETFLRLCKHDSGCNDRFKPSGLSKTFQKIIKQFDNDPNSTCAALVNGTSGIDSPSASFGLRIVLGNALMDSFLRTLIPPVIYRLKRCSSEDVEVLTHFFAIVVATYKAKSQDSAFQSILLYNLIVYSEMWESPMPSMAELKSRFIDTKMTITDSAFLAGSQYCAFSKEKSKVCDHLNVGTYDSNGIIYKHDKYWNKTATIPSQASVLLMSGKLDPQTPNKYAEFLLKALKGEKKELIAFDYASHGTIVTTRMVAGDVRSESCGMKVLASYVRNGGDLDRLDKSCVDKMPSFNLIIPDYYLKSYFGTEDAYDGSFNSSLTSVAL</sequence>
<evidence type="ECO:0000259" key="2">
    <source>
        <dbReference type="Pfam" id="PF00561"/>
    </source>
</evidence>
<dbReference type="PANTHER" id="PTHR43039">
    <property type="entry name" value="ESTERASE-RELATED"/>
    <property type="match status" value="1"/>
</dbReference>
<keyword evidence="3" id="KW-0378">Hydrolase</keyword>
<dbReference type="STRING" id="4795.A0A225VTJ6"/>
<dbReference type="GO" id="GO:0006508">
    <property type="term" value="P:proteolysis"/>
    <property type="evidence" value="ECO:0007669"/>
    <property type="project" value="UniProtKB-KW"/>
</dbReference>
<dbReference type="EMBL" id="NBNE01003374">
    <property type="protein sequence ID" value="OWZ07850.1"/>
    <property type="molecule type" value="Genomic_DNA"/>
</dbReference>
<name>A0A225VTJ6_9STRA</name>
<evidence type="ECO:0000313" key="4">
    <source>
        <dbReference type="Proteomes" id="UP000198211"/>
    </source>
</evidence>
<dbReference type="SUPFAM" id="SSF53474">
    <property type="entry name" value="alpha/beta-Hydrolases"/>
    <property type="match status" value="1"/>
</dbReference>
<dbReference type="OrthoDB" id="425534at2759"/>
<evidence type="ECO:0000256" key="1">
    <source>
        <dbReference type="ARBA" id="ARBA00008645"/>
    </source>
</evidence>
<evidence type="ECO:0000313" key="3">
    <source>
        <dbReference type="EMBL" id="OWZ07850.1"/>
    </source>
</evidence>
<feature type="domain" description="AB hydrolase-1" evidence="2">
    <location>
        <begin position="89"/>
        <end position="279"/>
    </location>
</feature>